<keyword evidence="11 15" id="KW-1015">Disulfide bond</keyword>
<evidence type="ECO:0000256" key="12">
    <source>
        <dbReference type="PIRSR" id="PIRSR001191-1"/>
    </source>
</evidence>
<keyword evidence="4" id="KW-0732">Signal</keyword>
<dbReference type="Ensembl" id="ENSGWIT00000023608.1">
    <property type="protein sequence ID" value="ENSGWIP00000021523.1"/>
    <property type="gene ID" value="ENSGWIG00000011322.1"/>
</dbReference>
<dbReference type="Pfam" id="PF01471">
    <property type="entry name" value="PG_binding_1"/>
    <property type="match status" value="1"/>
</dbReference>
<feature type="domain" description="Peptidase metallopeptidase" evidence="19">
    <location>
        <begin position="129"/>
        <end position="246"/>
    </location>
</feature>
<keyword evidence="6" id="KW-0378">Hydrolase</keyword>
<dbReference type="PANTHER" id="PTHR10201:SF316">
    <property type="entry name" value="STROMELYSIN-2 PRECURSOR"/>
    <property type="match status" value="1"/>
</dbReference>
<dbReference type="CDD" id="cd00094">
    <property type="entry name" value="HX"/>
    <property type="match status" value="1"/>
</dbReference>
<dbReference type="SMART" id="SM00120">
    <property type="entry name" value="HX"/>
    <property type="match status" value="4"/>
</dbReference>
<dbReference type="Gene3D" id="2.110.10.10">
    <property type="entry name" value="Hemopexin-like domain"/>
    <property type="match status" value="1"/>
</dbReference>
<keyword evidence="7 13" id="KW-0862">Zinc</keyword>
<accession>A0A8C5EGK2</accession>
<dbReference type="SMART" id="SM00235">
    <property type="entry name" value="ZnMc"/>
    <property type="match status" value="1"/>
</dbReference>
<reference evidence="20" key="1">
    <citation type="submission" date="2020-06" db="EMBL/GenBank/DDBJ databases">
        <authorList>
            <consortium name="Wellcome Sanger Institute Data Sharing"/>
        </authorList>
    </citation>
    <scope>NUCLEOTIDE SEQUENCE [LARGE SCALE GENOMIC DNA]</scope>
</reference>
<evidence type="ECO:0000256" key="11">
    <source>
        <dbReference type="ARBA" id="ARBA00023157"/>
    </source>
</evidence>
<dbReference type="SUPFAM" id="SSF55486">
    <property type="entry name" value="Metalloproteases ('zincins'), catalytic domain"/>
    <property type="match status" value="1"/>
</dbReference>
<dbReference type="RefSeq" id="XP_028321658.1">
    <property type="nucleotide sequence ID" value="XM_028465857.1"/>
</dbReference>
<evidence type="ECO:0000256" key="10">
    <source>
        <dbReference type="ARBA" id="ARBA00023145"/>
    </source>
</evidence>
<evidence type="ECO:0000256" key="14">
    <source>
        <dbReference type="PIRSR" id="PIRSR621190-2"/>
    </source>
</evidence>
<keyword evidence="8 14" id="KW-0106">Calcium</keyword>
<dbReference type="InterPro" id="IPR002477">
    <property type="entry name" value="Peptidoglycan-bd-like"/>
</dbReference>
<dbReference type="FunFam" id="2.110.10.10:FF:000002">
    <property type="entry name" value="Matrix metallopeptidase 3"/>
    <property type="match status" value="1"/>
</dbReference>
<dbReference type="Proteomes" id="UP000694680">
    <property type="component" value="Chromosome 14"/>
</dbReference>
<dbReference type="PROSITE" id="PS51642">
    <property type="entry name" value="HEMOPEXIN_2"/>
    <property type="match status" value="3"/>
</dbReference>
<dbReference type="InterPro" id="IPR000585">
    <property type="entry name" value="Hemopexin-like_dom"/>
</dbReference>
<feature type="short sequence motif" description="Cysteine switch" evidence="16">
    <location>
        <begin position="114"/>
        <end position="121"/>
    </location>
</feature>
<evidence type="ECO:0000256" key="15">
    <source>
        <dbReference type="PIRSR" id="PIRSR621190-3"/>
    </source>
</evidence>
<feature type="binding site" evidence="14">
    <location>
        <position position="276"/>
    </location>
    <ligand>
        <name>Ca(2+)</name>
        <dbReference type="ChEBI" id="CHEBI:29108"/>
        <label>4</label>
    </ligand>
</feature>
<feature type="binding site" evidence="14">
    <location>
        <position position="182"/>
    </location>
    <ligand>
        <name>Ca(2+)</name>
        <dbReference type="ChEBI" id="CHEBI:29108"/>
        <label>2</label>
    </ligand>
</feature>
<comment type="cofactor">
    <cofactor evidence="14">
        <name>Ca(2+)</name>
        <dbReference type="ChEBI" id="CHEBI:29108"/>
    </cofactor>
    <text evidence="14">Can bind about 5 Ca(2+) ions per subunit.</text>
</comment>
<dbReference type="GO" id="GO:0008270">
    <property type="term" value="F:zinc ion binding"/>
    <property type="evidence" value="ECO:0007669"/>
    <property type="project" value="InterPro"/>
</dbReference>
<evidence type="ECO:0000256" key="16">
    <source>
        <dbReference type="PIRSR" id="PIRSR621190-5"/>
    </source>
</evidence>
<dbReference type="PIRSF" id="PIRSF001191">
    <property type="entry name" value="Peptidase_M10A_matrix"/>
    <property type="match status" value="1"/>
</dbReference>
<feature type="repeat" description="Hemopexin" evidence="17">
    <location>
        <begin position="315"/>
        <end position="361"/>
    </location>
</feature>
<evidence type="ECO:0000259" key="19">
    <source>
        <dbReference type="SMART" id="SM00235"/>
    </source>
</evidence>
<reference evidence="20" key="3">
    <citation type="submission" date="2025-09" db="UniProtKB">
        <authorList>
            <consortium name="Ensembl"/>
        </authorList>
    </citation>
    <scope>IDENTIFICATION</scope>
</reference>
<evidence type="ECO:0000256" key="9">
    <source>
        <dbReference type="ARBA" id="ARBA00023049"/>
    </source>
</evidence>
<dbReference type="Pfam" id="PF00045">
    <property type="entry name" value="Hemopexin"/>
    <property type="match status" value="3"/>
</dbReference>
<feature type="binding site" evidence="13">
    <location>
        <position position="204"/>
    </location>
    <ligand>
        <name>Zn(2+)</name>
        <dbReference type="ChEBI" id="CHEBI:29105"/>
        <label>2</label>
        <note>catalytic</note>
    </ligand>
</feature>
<feature type="binding site" evidence="14">
    <location>
        <position position="319"/>
    </location>
    <ligand>
        <name>Ca(2+)</name>
        <dbReference type="ChEBI" id="CHEBI:29108"/>
        <label>4</label>
    </ligand>
</feature>
<keyword evidence="5" id="KW-0677">Repeat</keyword>
<dbReference type="SUPFAM" id="SSF47090">
    <property type="entry name" value="PGBD-like"/>
    <property type="match status" value="1"/>
</dbReference>
<evidence type="ECO:0000256" key="17">
    <source>
        <dbReference type="PROSITE-ProRule" id="PRU01011"/>
    </source>
</evidence>
<evidence type="ECO:0000313" key="21">
    <source>
        <dbReference type="Proteomes" id="UP000694680"/>
    </source>
</evidence>
<feature type="binding site" evidence="13">
    <location>
        <position position="200"/>
    </location>
    <ligand>
        <name>Zn(2+)</name>
        <dbReference type="ChEBI" id="CHEBI:29105"/>
        <label>2</label>
        <note>catalytic</note>
    </ligand>
</feature>
<comment type="cofactor">
    <cofactor evidence="14">
        <name>Zn(2+)</name>
        <dbReference type="ChEBI" id="CHEBI:29105"/>
    </cofactor>
    <text evidence="14">Binds 2 Zn(2+) ions per subunit.</text>
</comment>
<dbReference type="InterPro" id="IPR006026">
    <property type="entry name" value="Peptidase_Metallo"/>
</dbReference>
<evidence type="ECO:0000256" key="8">
    <source>
        <dbReference type="ARBA" id="ARBA00022837"/>
    </source>
</evidence>
<dbReference type="GO" id="GO:0004222">
    <property type="term" value="F:metalloendopeptidase activity"/>
    <property type="evidence" value="ECO:0007669"/>
    <property type="project" value="InterPro"/>
</dbReference>
<evidence type="ECO:0000256" key="5">
    <source>
        <dbReference type="ARBA" id="ARBA00022737"/>
    </source>
</evidence>
<feature type="repeat" description="Hemopexin" evidence="17">
    <location>
        <begin position="363"/>
        <end position="411"/>
    </location>
</feature>
<dbReference type="InterPro" id="IPR021190">
    <property type="entry name" value="Pept_M10A"/>
</dbReference>
<evidence type="ECO:0000256" key="13">
    <source>
        <dbReference type="PIRSR" id="PIRSR001191-2"/>
    </source>
</evidence>
<dbReference type="InterPro" id="IPR018487">
    <property type="entry name" value="Hemopexin-like_repeat"/>
</dbReference>
<feature type="binding site" evidence="14">
    <location>
        <position position="416"/>
    </location>
    <ligand>
        <name>Ca(2+)</name>
        <dbReference type="ChEBI" id="CHEBI:29108"/>
        <label>4</label>
    </ligand>
</feature>
<dbReference type="InterPro" id="IPR036375">
    <property type="entry name" value="Hemopexin-like_dom_sf"/>
</dbReference>
<feature type="binding site" evidence="14">
    <location>
        <position position="369"/>
    </location>
    <ligand>
        <name>Ca(2+)</name>
        <dbReference type="ChEBI" id="CHEBI:29108"/>
        <label>5</label>
    </ligand>
</feature>
<keyword evidence="2" id="KW-0645">Protease</keyword>
<feature type="binding site" evidence="14">
    <location>
        <position position="218"/>
    </location>
    <ligand>
        <name>Zn(2+)</name>
        <dbReference type="ChEBI" id="CHEBI:29105"/>
        <label>2</label>
        <note>catalytic</note>
    </ligand>
</feature>
<evidence type="ECO:0000256" key="7">
    <source>
        <dbReference type="ARBA" id="ARBA00022833"/>
    </source>
</evidence>
<evidence type="ECO:0000256" key="3">
    <source>
        <dbReference type="ARBA" id="ARBA00022723"/>
    </source>
</evidence>
<protein>
    <submittedName>
        <fullName evidence="20">Collagenase 3-like</fullName>
    </submittedName>
</protein>
<dbReference type="GeneID" id="114475197"/>
<dbReference type="InterPro" id="IPR001818">
    <property type="entry name" value="Pept_M10_metallopeptidase"/>
</dbReference>
<evidence type="ECO:0000313" key="20">
    <source>
        <dbReference type="Ensembl" id="ENSGWIP00000021523.1"/>
    </source>
</evidence>
<organism evidence="20 21">
    <name type="scientific">Gouania willdenowi</name>
    <name type="common">Blunt-snouted clingfish</name>
    <name type="synonym">Lepadogaster willdenowi</name>
    <dbReference type="NCBI Taxonomy" id="441366"/>
    <lineage>
        <taxon>Eukaryota</taxon>
        <taxon>Metazoa</taxon>
        <taxon>Chordata</taxon>
        <taxon>Craniata</taxon>
        <taxon>Vertebrata</taxon>
        <taxon>Euteleostomi</taxon>
        <taxon>Actinopterygii</taxon>
        <taxon>Neopterygii</taxon>
        <taxon>Teleostei</taxon>
        <taxon>Neoteleostei</taxon>
        <taxon>Acanthomorphata</taxon>
        <taxon>Ovalentaria</taxon>
        <taxon>Blenniimorphae</taxon>
        <taxon>Blenniiformes</taxon>
        <taxon>Gobiesocoidei</taxon>
        <taxon>Gobiesocidae</taxon>
        <taxon>Gobiesocinae</taxon>
        <taxon>Gouania</taxon>
    </lineage>
</organism>
<evidence type="ECO:0000256" key="18">
    <source>
        <dbReference type="SAM" id="MobiDB-lite"/>
    </source>
</evidence>
<keyword evidence="10" id="KW-0865">Zymogen</keyword>
<dbReference type="GO" id="GO:0031012">
    <property type="term" value="C:extracellular matrix"/>
    <property type="evidence" value="ECO:0007669"/>
    <property type="project" value="InterPro"/>
</dbReference>
<dbReference type="GO" id="GO:0030574">
    <property type="term" value="P:collagen catabolic process"/>
    <property type="evidence" value="ECO:0007669"/>
    <property type="project" value="TreeGrafter"/>
</dbReference>
<sequence length="456" mass="51579">MGHHSPVAKQKEEQTQNLGVMDAALAVKSVTVMMVMVIALCGAVPTETLSQEEQSKAQSYLSRFFSDVGVSPPNSVLRSSLDSFEDTLRKMQEFFGLEVTGQLDSNTLEVMDRPRCGFTDVTRYSHFEGRPKWDKSIITYRVTDYTTDLSHREVDTVLAKALKLYSDVTPLVFKKIDSGTADIMIKFKAAGSNLFVVAAHEFGHALGLAHSQLQTALMYPTYQYVNPSGYKLPDDDKKGVQALYGVRGTPDSRPKPQPRPTSEPLPDRCDRNFNFDAATLIQGNLYFFKDGNVWKKSSSWGGISMKKISSVWAGIDKVDAVYEYKTNNVVRIFKGNQYRSFRGNAALPGFPKSISHFGFPSSVTKVDAAVHVSFTSKTLFFVNNKLWSYDERRGRMDRGYPKFIHRELPGIGSRVDAAFENRGYLYFTNGPRQTEYHYSRRRALRKLLNNRWMDCE</sequence>
<feature type="binding site" evidence="13">
    <location>
        <position position="210"/>
    </location>
    <ligand>
        <name>Zn(2+)</name>
        <dbReference type="ChEBI" id="CHEBI:29105"/>
        <label>2</label>
        <note>catalytic</note>
    </ligand>
</feature>
<dbReference type="InterPro" id="IPR036365">
    <property type="entry name" value="PGBD-like_sf"/>
</dbReference>
<keyword evidence="3 13" id="KW-0479">Metal-binding</keyword>
<feature type="active site" evidence="12">
    <location>
        <position position="201"/>
    </location>
</feature>
<evidence type="ECO:0000256" key="2">
    <source>
        <dbReference type="ARBA" id="ARBA00022670"/>
    </source>
</evidence>
<dbReference type="PANTHER" id="PTHR10201">
    <property type="entry name" value="MATRIX METALLOPROTEINASE"/>
    <property type="match status" value="1"/>
</dbReference>
<proteinExistence type="inferred from homology"/>
<feature type="binding site" evidence="14">
    <location>
        <position position="148"/>
    </location>
    <ligand>
        <name>Ca(2+)</name>
        <dbReference type="ChEBI" id="CHEBI:29108"/>
        <label>1</label>
    </ligand>
</feature>
<evidence type="ECO:0000256" key="6">
    <source>
        <dbReference type="ARBA" id="ARBA00022801"/>
    </source>
</evidence>
<feature type="binding site" description="in inhibited form" evidence="14">
    <location>
        <position position="116"/>
    </location>
    <ligand>
        <name>Zn(2+)</name>
        <dbReference type="ChEBI" id="CHEBI:29105"/>
        <label>2</label>
        <note>catalytic</note>
    </ligand>
</feature>
<evidence type="ECO:0000256" key="1">
    <source>
        <dbReference type="ARBA" id="ARBA00010370"/>
    </source>
</evidence>
<dbReference type="AlphaFoldDB" id="A0A8C5EGK2"/>
<evidence type="ECO:0000256" key="4">
    <source>
        <dbReference type="ARBA" id="ARBA00022729"/>
    </source>
</evidence>
<feature type="region of interest" description="Disordered" evidence="18">
    <location>
        <begin position="245"/>
        <end position="268"/>
    </location>
</feature>
<keyword evidence="21" id="KW-1185">Reference proteome</keyword>
<dbReference type="InterPro" id="IPR024079">
    <property type="entry name" value="MetalloPept_cat_dom_sf"/>
</dbReference>
<gene>
    <name evidence="20" type="primary">LOC114475197</name>
</gene>
<dbReference type="GO" id="GO:0006508">
    <property type="term" value="P:proteolysis"/>
    <property type="evidence" value="ECO:0007669"/>
    <property type="project" value="UniProtKB-KW"/>
</dbReference>
<dbReference type="GO" id="GO:0030198">
    <property type="term" value="P:extracellular matrix organization"/>
    <property type="evidence" value="ECO:0007669"/>
    <property type="project" value="TreeGrafter"/>
</dbReference>
<dbReference type="Gene3D" id="3.40.390.10">
    <property type="entry name" value="Collagenase (Catalytic Domain)"/>
    <property type="match status" value="2"/>
</dbReference>
<feature type="disulfide bond" evidence="15">
    <location>
        <begin position="269"/>
        <end position="455"/>
    </location>
</feature>
<feature type="repeat" description="Hemopexin" evidence="17">
    <location>
        <begin position="412"/>
        <end position="455"/>
    </location>
</feature>
<reference evidence="20" key="2">
    <citation type="submission" date="2025-08" db="UniProtKB">
        <authorList>
            <consortium name="Ensembl"/>
        </authorList>
    </citation>
    <scope>IDENTIFICATION</scope>
</reference>
<keyword evidence="9" id="KW-0482">Metalloprotease</keyword>
<dbReference type="SUPFAM" id="SSF50923">
    <property type="entry name" value="Hemopexin-like domain"/>
    <property type="match status" value="1"/>
</dbReference>
<name>A0A8C5EGK2_GOUWI</name>
<comment type="similarity">
    <text evidence="1">Belongs to the peptidase M10A family.</text>
</comment>
<dbReference type="Pfam" id="PF00413">
    <property type="entry name" value="Peptidase_M10"/>
    <property type="match status" value="2"/>
</dbReference>